<dbReference type="InterPro" id="IPR036869">
    <property type="entry name" value="J_dom_sf"/>
</dbReference>
<dbReference type="Pfam" id="PF00226">
    <property type="entry name" value="DnaJ"/>
    <property type="match status" value="1"/>
</dbReference>
<keyword evidence="2 5" id="KW-0175">Coiled coil</keyword>
<dbReference type="EMBL" id="VDCV01000008">
    <property type="protein sequence ID" value="KAB5544783.1"/>
    <property type="molecule type" value="Genomic_DNA"/>
</dbReference>
<name>A0A5N5LPY4_9ROSI</name>
<dbReference type="GO" id="GO:0016020">
    <property type="term" value="C:membrane"/>
    <property type="evidence" value="ECO:0007669"/>
    <property type="project" value="UniProtKB-SubCell"/>
</dbReference>
<keyword evidence="9" id="KW-1185">Reference proteome</keyword>
<evidence type="ECO:0000256" key="3">
    <source>
        <dbReference type="ARBA" id="ARBA00023136"/>
    </source>
</evidence>
<comment type="subcellular location">
    <subcellularLocation>
        <location evidence="1">Membrane</location>
    </subcellularLocation>
</comment>
<dbReference type="Proteomes" id="UP000326939">
    <property type="component" value="Chromosome 8"/>
</dbReference>
<keyword evidence="3" id="KW-0472">Membrane</keyword>
<dbReference type="SMART" id="SM00271">
    <property type="entry name" value="DnaJ"/>
    <property type="match status" value="1"/>
</dbReference>
<evidence type="ECO:0000256" key="4">
    <source>
        <dbReference type="ARBA" id="ARBA00023186"/>
    </source>
</evidence>
<dbReference type="PANTHER" id="PTHR44272:SF3">
    <property type="entry name" value="J DOMAIN-CONTAINING PROTEIN"/>
    <property type="match status" value="1"/>
</dbReference>
<reference evidence="9" key="1">
    <citation type="journal article" date="2019" name="Gigascience">
        <title>De novo genome assembly of the endangered Acer yangbiense, a plant species with extremely small populations endemic to Yunnan Province, China.</title>
        <authorList>
            <person name="Yang J."/>
            <person name="Wariss H.M."/>
            <person name="Tao L."/>
            <person name="Zhang R."/>
            <person name="Yun Q."/>
            <person name="Hollingsworth P."/>
            <person name="Dao Z."/>
            <person name="Luo G."/>
            <person name="Guo H."/>
            <person name="Ma Y."/>
            <person name="Sun W."/>
        </authorList>
    </citation>
    <scope>NUCLEOTIDE SEQUENCE [LARGE SCALE GENOMIC DNA]</scope>
    <source>
        <strain evidence="9">cv. br00</strain>
    </source>
</reference>
<accession>A0A5N5LPY4</accession>
<protein>
    <recommendedName>
        <fullName evidence="7">J domain-containing protein</fullName>
    </recommendedName>
</protein>
<dbReference type="InterPro" id="IPR018253">
    <property type="entry name" value="DnaJ_domain_CS"/>
</dbReference>
<dbReference type="SUPFAM" id="SSF46565">
    <property type="entry name" value="Chaperone J-domain"/>
    <property type="match status" value="1"/>
</dbReference>
<evidence type="ECO:0000256" key="1">
    <source>
        <dbReference type="ARBA" id="ARBA00004370"/>
    </source>
</evidence>
<sequence>MKRQSEGPVGGEMGSKKTESTSATPPVLRRDLYEVLSVSRDSTDQEIKTAYRKLALKYHPDKNASNPEASELFKEVTYSYSVLSDPEKRRQYDSAGFEALDVESVDVEIDLSNLGTVNTVFAALFSKLGVPIKTAISANVLEEALSGTVTVRPLPVGTSISGKVDKQCAHFFGVTINEQQAEAGIVVRVTSTALSKFKLLYFEQDANGGYGLALQGCPLLYGFPVSLLCVLDDVTAEVAGTDDTTETGDVLLAWLCWADMVLTWKLTSNAVEMVKRWRGSDLGSSGVAVKACGWQMMKDRKDEQELGFWVLIALCSCIGVPRTRLRVYDELILVMANISLALSLLHSLTRCLVLPFILAFGLELEDSEKSGKVTSAGMYFLRFQVYRMDSTLNALAIVKDPDAAFFKRLEGLQPCEVSELKAGIHIFAVYGDNFFKTASYTIEALCSRTYEDTTEKLKDIEAQILRKRNELRQFETEYRTALARFQEVTNRYSQEKQSVDELLKQRDSIHASFTVTKTASYLSNGSTSKNLGDDSKAESPVDDGKDKSSKKKWFNLNLKGSEKK</sequence>
<dbReference type="InterPro" id="IPR001623">
    <property type="entry name" value="DnaJ_domain"/>
</dbReference>
<gene>
    <name evidence="8" type="ORF">DKX38_012895</name>
</gene>
<feature type="compositionally biased region" description="Basic and acidic residues" evidence="6">
    <location>
        <begin position="531"/>
        <end position="547"/>
    </location>
</feature>
<dbReference type="PROSITE" id="PS00636">
    <property type="entry name" value="DNAJ_1"/>
    <property type="match status" value="1"/>
</dbReference>
<evidence type="ECO:0000313" key="8">
    <source>
        <dbReference type="EMBL" id="KAB5544783.1"/>
    </source>
</evidence>
<feature type="region of interest" description="Disordered" evidence="6">
    <location>
        <begin position="1"/>
        <end position="26"/>
    </location>
</feature>
<dbReference type="Gene3D" id="1.10.287.110">
    <property type="entry name" value="DnaJ domain"/>
    <property type="match status" value="1"/>
</dbReference>
<comment type="caution">
    <text evidence="8">The sequence shown here is derived from an EMBL/GenBank/DDBJ whole genome shotgun (WGS) entry which is preliminary data.</text>
</comment>
<dbReference type="PROSITE" id="PS50076">
    <property type="entry name" value="DNAJ_2"/>
    <property type="match status" value="1"/>
</dbReference>
<feature type="coiled-coil region" evidence="5">
    <location>
        <begin position="450"/>
        <end position="505"/>
    </location>
</feature>
<evidence type="ECO:0000259" key="7">
    <source>
        <dbReference type="PROSITE" id="PS50076"/>
    </source>
</evidence>
<organism evidence="8 9">
    <name type="scientific">Salix brachista</name>
    <dbReference type="NCBI Taxonomy" id="2182728"/>
    <lineage>
        <taxon>Eukaryota</taxon>
        <taxon>Viridiplantae</taxon>
        <taxon>Streptophyta</taxon>
        <taxon>Embryophyta</taxon>
        <taxon>Tracheophyta</taxon>
        <taxon>Spermatophyta</taxon>
        <taxon>Magnoliopsida</taxon>
        <taxon>eudicotyledons</taxon>
        <taxon>Gunneridae</taxon>
        <taxon>Pentapetalae</taxon>
        <taxon>rosids</taxon>
        <taxon>fabids</taxon>
        <taxon>Malpighiales</taxon>
        <taxon>Salicaceae</taxon>
        <taxon>Saliceae</taxon>
        <taxon>Salix</taxon>
    </lineage>
</organism>
<evidence type="ECO:0000256" key="2">
    <source>
        <dbReference type="ARBA" id="ARBA00023054"/>
    </source>
</evidence>
<feature type="domain" description="J" evidence="7">
    <location>
        <begin position="31"/>
        <end position="96"/>
    </location>
</feature>
<proteinExistence type="predicted"/>
<feature type="region of interest" description="Disordered" evidence="6">
    <location>
        <begin position="523"/>
        <end position="564"/>
    </location>
</feature>
<dbReference type="AlphaFoldDB" id="A0A5N5LPY4"/>
<dbReference type="InterPro" id="IPR052812">
    <property type="entry name" value="Plant_DnaJ_domain"/>
</dbReference>
<evidence type="ECO:0000256" key="6">
    <source>
        <dbReference type="SAM" id="MobiDB-lite"/>
    </source>
</evidence>
<dbReference type="FunFam" id="1.10.287.110:FF:000097">
    <property type="entry name" value="Chaperone protein dnaJ 16"/>
    <property type="match status" value="1"/>
</dbReference>
<dbReference type="CDD" id="cd06257">
    <property type="entry name" value="DnaJ"/>
    <property type="match status" value="1"/>
</dbReference>
<evidence type="ECO:0000313" key="9">
    <source>
        <dbReference type="Proteomes" id="UP000326939"/>
    </source>
</evidence>
<keyword evidence="4" id="KW-0143">Chaperone</keyword>
<dbReference type="PRINTS" id="PR00625">
    <property type="entry name" value="JDOMAIN"/>
</dbReference>
<evidence type="ECO:0000256" key="5">
    <source>
        <dbReference type="SAM" id="Coils"/>
    </source>
</evidence>
<dbReference type="PANTHER" id="PTHR44272">
    <property type="entry name" value="DNAJ DOMAIN (PROKARYOTIC HEAT SHOCK PROTEIN)"/>
    <property type="match status" value="1"/>
</dbReference>